<dbReference type="GO" id="GO:0016829">
    <property type="term" value="F:lyase activity"/>
    <property type="evidence" value="ECO:0007669"/>
    <property type="project" value="UniProtKB-KW"/>
</dbReference>
<dbReference type="AlphaFoldDB" id="A0A318EFS5"/>
<evidence type="ECO:0000256" key="4">
    <source>
        <dbReference type="RuleBase" id="RU003707"/>
    </source>
</evidence>
<dbReference type="GO" id="GO:0006635">
    <property type="term" value="P:fatty acid beta-oxidation"/>
    <property type="evidence" value="ECO:0007669"/>
    <property type="project" value="TreeGrafter"/>
</dbReference>
<evidence type="ECO:0000256" key="3">
    <source>
        <dbReference type="ARBA" id="ARBA00023239"/>
    </source>
</evidence>
<keyword evidence="2" id="KW-0443">Lipid metabolism</keyword>
<dbReference type="CDD" id="cd06558">
    <property type="entry name" value="crotonase-like"/>
    <property type="match status" value="1"/>
</dbReference>
<dbReference type="OrthoDB" id="9775794at2"/>
<comment type="caution">
    <text evidence="5">The sequence shown here is derived from an EMBL/GenBank/DDBJ whole genome shotgun (WGS) entry which is preliminary data.</text>
</comment>
<accession>A0A318EFS5</accession>
<dbReference type="Gene3D" id="1.10.12.10">
    <property type="entry name" value="Lyase 2-enoyl-coa Hydratase, Chain A, domain 2"/>
    <property type="match status" value="1"/>
</dbReference>
<dbReference type="PANTHER" id="PTHR11941">
    <property type="entry name" value="ENOYL-COA HYDRATASE-RELATED"/>
    <property type="match status" value="1"/>
</dbReference>
<evidence type="ECO:0000313" key="6">
    <source>
        <dbReference type="Proteomes" id="UP000248330"/>
    </source>
</evidence>
<reference evidence="5 6" key="1">
    <citation type="submission" date="2018-04" db="EMBL/GenBank/DDBJ databases">
        <title>Genomic Encyclopedia of Type Strains, Phase IV (KMG-IV): sequencing the most valuable type-strain genomes for metagenomic binning, comparative biology and taxonomic classification.</title>
        <authorList>
            <person name="Goeker M."/>
        </authorList>
    </citation>
    <scope>NUCLEOTIDE SEQUENCE [LARGE SCALE GENOMIC DNA]</scope>
    <source>
        <strain evidence="5 6">DSM 104150</strain>
    </source>
</reference>
<name>A0A318EFS5_9GAMM</name>
<dbReference type="EMBL" id="QICN01000001">
    <property type="protein sequence ID" value="PXV71663.1"/>
    <property type="molecule type" value="Genomic_DNA"/>
</dbReference>
<organism evidence="5 6">
    <name type="scientific">Sinimarinibacterium flocculans</name>
    <dbReference type="NCBI Taxonomy" id="985250"/>
    <lineage>
        <taxon>Bacteria</taxon>
        <taxon>Pseudomonadati</taxon>
        <taxon>Pseudomonadota</taxon>
        <taxon>Gammaproteobacteria</taxon>
        <taxon>Nevskiales</taxon>
        <taxon>Nevskiaceae</taxon>
        <taxon>Sinimarinibacterium</taxon>
    </lineage>
</organism>
<dbReference type="Proteomes" id="UP000248330">
    <property type="component" value="Unassembled WGS sequence"/>
</dbReference>
<dbReference type="PANTHER" id="PTHR11941:SF169">
    <property type="entry name" value="(7AS)-7A-METHYL-1,5-DIOXO-2,3,5,6,7,7A-HEXAHYDRO-1H-INDENE-CARBOXYL-COA HYDROLASE"/>
    <property type="match status" value="1"/>
</dbReference>
<dbReference type="SUPFAM" id="SSF52096">
    <property type="entry name" value="ClpP/crotonase"/>
    <property type="match status" value="1"/>
</dbReference>
<dbReference type="FunFam" id="3.90.226.10:FF:000009">
    <property type="entry name" value="Carnitinyl-CoA dehydratase"/>
    <property type="match status" value="1"/>
</dbReference>
<dbReference type="InterPro" id="IPR018376">
    <property type="entry name" value="Enoyl-CoA_hyd/isom_CS"/>
</dbReference>
<evidence type="ECO:0000256" key="2">
    <source>
        <dbReference type="ARBA" id="ARBA00023098"/>
    </source>
</evidence>
<dbReference type="Pfam" id="PF00378">
    <property type="entry name" value="ECH_1"/>
    <property type="match status" value="1"/>
</dbReference>
<evidence type="ECO:0000313" key="5">
    <source>
        <dbReference type="EMBL" id="PXV71663.1"/>
    </source>
</evidence>
<keyword evidence="3" id="KW-0456">Lyase</keyword>
<protein>
    <submittedName>
        <fullName evidence="5">Enoyl-CoA hydratase</fullName>
    </submittedName>
</protein>
<gene>
    <name evidence="5" type="ORF">C8D93_101718</name>
</gene>
<dbReference type="InterPro" id="IPR029045">
    <property type="entry name" value="ClpP/crotonase-like_dom_sf"/>
</dbReference>
<dbReference type="Gene3D" id="3.90.226.10">
    <property type="entry name" value="2-enoyl-CoA Hydratase, Chain A, domain 1"/>
    <property type="match status" value="1"/>
</dbReference>
<comment type="similarity">
    <text evidence="1 4">Belongs to the enoyl-CoA hydratase/isomerase family.</text>
</comment>
<keyword evidence="6" id="KW-1185">Reference proteome</keyword>
<sequence>MRSRSRFSSVLRHVSHHRINCVQDSKPVLYTVVDQHIAIITLNRAESRNAINAQMSAMIEDYLLQIESDPSIWVGVLAANGGQTFCAGADLKEIMNGRESEIATQRGGLGGFVHAPKRTPWIAAVEGTALGGGLELCLACDMIVCAEGSQFGLPEVRRGLVALAGGAYRLPRAVPRAVALEMIATGRPISAQRALSIGLVNKVVAESTVLSAALELAREICLGAPVAVQESIALARLTDDMAASDMWPLGERTLRRVQSTEDFMIGMKAFSAKQVPQWRGR</sequence>
<evidence type="ECO:0000256" key="1">
    <source>
        <dbReference type="ARBA" id="ARBA00005254"/>
    </source>
</evidence>
<dbReference type="PROSITE" id="PS00166">
    <property type="entry name" value="ENOYL_COA_HYDRATASE"/>
    <property type="match status" value="1"/>
</dbReference>
<dbReference type="InterPro" id="IPR014748">
    <property type="entry name" value="Enoyl-CoA_hydra_C"/>
</dbReference>
<proteinExistence type="inferred from homology"/>
<dbReference type="InterPro" id="IPR001753">
    <property type="entry name" value="Enoyl-CoA_hydra/iso"/>
</dbReference>